<reference evidence="2 3" key="1">
    <citation type="submission" date="2019-12" db="EMBL/GenBank/DDBJ databases">
        <authorList>
            <person name="Floudas D."/>
            <person name="Bentzer J."/>
            <person name="Ahren D."/>
            <person name="Johansson T."/>
            <person name="Persson P."/>
            <person name="Tunlid A."/>
        </authorList>
    </citation>
    <scope>NUCLEOTIDE SEQUENCE [LARGE SCALE GENOMIC DNA]</scope>
    <source>
        <strain evidence="2 3">CBS 102.39</strain>
    </source>
</reference>
<keyword evidence="1" id="KW-0472">Membrane</keyword>
<protein>
    <submittedName>
        <fullName evidence="2">Uncharacterized protein</fullName>
    </submittedName>
</protein>
<name>A0A8H4VMI8_9AGAR</name>
<evidence type="ECO:0000313" key="2">
    <source>
        <dbReference type="EMBL" id="KAF4613560.1"/>
    </source>
</evidence>
<proteinExistence type="predicted"/>
<keyword evidence="1" id="KW-0812">Transmembrane</keyword>
<feature type="transmembrane region" description="Helical" evidence="1">
    <location>
        <begin position="89"/>
        <end position="107"/>
    </location>
</feature>
<accession>A0A8H4VMI8</accession>
<organism evidence="2 3">
    <name type="scientific">Agrocybe pediades</name>
    <dbReference type="NCBI Taxonomy" id="84607"/>
    <lineage>
        <taxon>Eukaryota</taxon>
        <taxon>Fungi</taxon>
        <taxon>Dikarya</taxon>
        <taxon>Basidiomycota</taxon>
        <taxon>Agaricomycotina</taxon>
        <taxon>Agaricomycetes</taxon>
        <taxon>Agaricomycetidae</taxon>
        <taxon>Agaricales</taxon>
        <taxon>Agaricineae</taxon>
        <taxon>Strophariaceae</taxon>
        <taxon>Agrocybe</taxon>
    </lineage>
</organism>
<keyword evidence="3" id="KW-1185">Reference proteome</keyword>
<gene>
    <name evidence="2" type="ORF">D9613_007544</name>
</gene>
<evidence type="ECO:0000256" key="1">
    <source>
        <dbReference type="SAM" id="Phobius"/>
    </source>
</evidence>
<dbReference type="EMBL" id="JAACJL010000045">
    <property type="protein sequence ID" value="KAF4613560.1"/>
    <property type="molecule type" value="Genomic_DNA"/>
</dbReference>
<keyword evidence="1" id="KW-1133">Transmembrane helix</keyword>
<sequence length="385" mass="42906">MLIALRQSVKPNGLWCRKMSYRSPASAPDYHKKIRAYPFVMSPETAQRRMAEVAQSLTGGSHSITSKLATRIPRKWEFVNFKRPTTLTALYFPAWLLGGMAMLPMLFGKSRERVAFIGNAIYFPGNDLPVLSSASLWPPELNTVQPSPFTEEFHAEQASVLGVSGSALEIVPFNITPISILRKTPVLPVSGELQKVKRDIQFTSSTYANRDGQGVTQNVQELFAMPAYLPVYAASYADEGPNPGEPLVLFIQAHNEQGIIHASKHHVSTLGKKNGAEPHPQQHASGREIVSFLGSNPRIQQYAVVRRGNEGFTDKERSSFQAYFNKLLGSPAFLSELAAETAGARVNFNHPLVRELTTYNIDVQELWYMTNLEKIVEQMTLEDKK</sequence>
<comment type="caution">
    <text evidence="2">The sequence shown here is derived from an EMBL/GenBank/DDBJ whole genome shotgun (WGS) entry which is preliminary data.</text>
</comment>
<dbReference type="Proteomes" id="UP000521872">
    <property type="component" value="Unassembled WGS sequence"/>
</dbReference>
<dbReference type="AlphaFoldDB" id="A0A8H4VMI8"/>
<evidence type="ECO:0000313" key="3">
    <source>
        <dbReference type="Proteomes" id="UP000521872"/>
    </source>
</evidence>